<gene>
    <name evidence="9" type="ORF">BKK80_27690</name>
</gene>
<dbReference type="SUPFAM" id="SSF57652">
    <property type="entry name" value="HIPIP (high potential iron protein)"/>
    <property type="match status" value="1"/>
</dbReference>
<evidence type="ECO:0000256" key="6">
    <source>
        <dbReference type="ARBA" id="ARBA00023014"/>
    </source>
</evidence>
<dbReference type="InterPro" id="IPR000170">
    <property type="entry name" value="High_potential_FeS_prot"/>
</dbReference>
<dbReference type="PROSITE" id="PS51373">
    <property type="entry name" value="HIPIP"/>
    <property type="match status" value="1"/>
</dbReference>
<accession>A0ABM6FG15</accession>
<dbReference type="RefSeq" id="WP_071022536.1">
    <property type="nucleotide sequence ID" value="NZ_CP017755.1"/>
</dbReference>
<proteinExistence type="inferred from homology"/>
<name>A0ABM6FG15_9BURK</name>
<evidence type="ECO:0000256" key="5">
    <source>
        <dbReference type="ARBA" id="ARBA00023004"/>
    </source>
</evidence>
<reference evidence="9 10" key="1">
    <citation type="submission" date="2016-10" db="EMBL/GenBank/DDBJ databases">
        <title>Complete genome sequences of three Cupriavidus strains isolated from various Malaysian environments.</title>
        <authorList>
            <person name="Abdullah A.A.-A."/>
            <person name="Shafie N.A.H."/>
            <person name="Lau N.S."/>
        </authorList>
    </citation>
    <scope>NUCLEOTIDE SEQUENCE [LARGE SCALE GENOMIC DNA]</scope>
    <source>
        <strain evidence="9 10">USMAA1020</strain>
    </source>
</reference>
<evidence type="ECO:0000313" key="9">
    <source>
        <dbReference type="EMBL" id="AOZ10867.1"/>
    </source>
</evidence>
<evidence type="ECO:0000256" key="4">
    <source>
        <dbReference type="ARBA" id="ARBA00022982"/>
    </source>
</evidence>
<dbReference type="PROSITE" id="PS51318">
    <property type="entry name" value="TAT"/>
    <property type="match status" value="1"/>
</dbReference>
<dbReference type="Pfam" id="PF01355">
    <property type="entry name" value="HIPIP"/>
    <property type="match status" value="1"/>
</dbReference>
<evidence type="ECO:0000256" key="1">
    <source>
        <dbReference type="ARBA" id="ARBA00022448"/>
    </source>
</evidence>
<dbReference type="InterPro" id="IPR006311">
    <property type="entry name" value="TAT_signal"/>
</dbReference>
<keyword evidence="1 7" id="KW-0813">Transport</keyword>
<evidence type="ECO:0000256" key="3">
    <source>
        <dbReference type="ARBA" id="ARBA00022723"/>
    </source>
</evidence>
<dbReference type="Proteomes" id="UP000177515">
    <property type="component" value="Chromosome 2"/>
</dbReference>
<keyword evidence="10" id="KW-1185">Reference proteome</keyword>
<organism evidence="9 10">
    <name type="scientific">Cupriavidus malaysiensis</name>
    <dbReference type="NCBI Taxonomy" id="367825"/>
    <lineage>
        <taxon>Bacteria</taxon>
        <taxon>Pseudomonadati</taxon>
        <taxon>Pseudomonadota</taxon>
        <taxon>Betaproteobacteria</taxon>
        <taxon>Burkholderiales</taxon>
        <taxon>Burkholderiaceae</taxon>
        <taxon>Cupriavidus</taxon>
    </lineage>
</organism>
<evidence type="ECO:0000259" key="8">
    <source>
        <dbReference type="PROSITE" id="PS51373"/>
    </source>
</evidence>
<comment type="subunit">
    <text evidence="7">Homodimer.</text>
</comment>
<dbReference type="EMBL" id="CP017755">
    <property type="protein sequence ID" value="AOZ10867.1"/>
    <property type="molecule type" value="Genomic_DNA"/>
</dbReference>
<protein>
    <recommendedName>
        <fullName evidence="7">High-potential iron-sulfur protein</fullName>
        <shortName evidence="7">HiPIP</shortName>
    </recommendedName>
</protein>
<evidence type="ECO:0000313" key="10">
    <source>
        <dbReference type="Proteomes" id="UP000177515"/>
    </source>
</evidence>
<sequence length="102" mass="10806">MNPSRRGFLACGLGLSTAFAWQQAARAQSTRLEESDPAAQKVGYVHDAARVDKARFTTYQSGQNCAGCSLYQGDTGSAWGGCVLFGDRQVAAAGWCSAYATM</sequence>
<evidence type="ECO:0000256" key="7">
    <source>
        <dbReference type="RuleBase" id="RU000620"/>
    </source>
</evidence>
<keyword evidence="6 7" id="KW-0411">Iron-sulfur</keyword>
<keyword evidence="5 7" id="KW-0408">Iron</keyword>
<keyword evidence="4 7" id="KW-0249">Electron transport</keyword>
<keyword evidence="2 7" id="KW-0004">4Fe-4S</keyword>
<feature type="domain" description="High potential iron-sulfur proteins family profile" evidence="8">
    <location>
        <begin position="26"/>
        <end position="102"/>
    </location>
</feature>
<evidence type="ECO:0000256" key="2">
    <source>
        <dbReference type="ARBA" id="ARBA00022485"/>
    </source>
</evidence>
<comment type="similarity">
    <text evidence="7">Belongs to the high-potential iron-sulfur protein (HiPIP) family.</text>
</comment>
<comment type="function">
    <text evidence="7">Specific class of high-redox-potential 4Fe-4S ferredoxins. Functions in anaerobic electron transport in most purple and in some other photosynthetic bacteria and in at least one genus (Paracoccus) of halophilic, denitrifying bacteria.</text>
</comment>
<keyword evidence="3 7" id="KW-0479">Metal-binding</keyword>
<dbReference type="InterPro" id="IPR036369">
    <property type="entry name" value="HIPIP_sf"/>
</dbReference>
<dbReference type="Gene3D" id="4.10.490.10">
    <property type="entry name" value="High potential iron-sulphur protein"/>
    <property type="match status" value="1"/>
</dbReference>